<dbReference type="Gene3D" id="2.60.40.2340">
    <property type="match status" value="3"/>
</dbReference>
<dbReference type="SUPFAM" id="SSF141571">
    <property type="entry name" value="Pentapeptide repeat-like"/>
    <property type="match status" value="1"/>
</dbReference>
<dbReference type="InterPro" id="IPR005046">
    <property type="entry name" value="DUF285"/>
</dbReference>
<dbReference type="RefSeq" id="WP_130306414.1">
    <property type="nucleotide sequence ID" value="NZ_SHKN01000001.1"/>
</dbReference>
<evidence type="ECO:0000313" key="1">
    <source>
        <dbReference type="EMBL" id="RZT96527.1"/>
    </source>
</evidence>
<proteinExistence type="predicted"/>
<dbReference type="NCBIfam" id="TIGR02167">
    <property type="entry name" value="Liste_lipo_26"/>
    <property type="match status" value="8"/>
</dbReference>
<comment type="caution">
    <text evidence="1">The sequence shown here is derived from an EMBL/GenBank/DDBJ whole genome shotgun (WGS) entry which is preliminary data.</text>
</comment>
<gene>
    <name evidence="1" type="ORF">EV201_1165</name>
</gene>
<keyword evidence="2" id="KW-1185">Reference proteome</keyword>
<protein>
    <submittedName>
        <fullName evidence="1">Surface protein</fullName>
    </submittedName>
</protein>
<evidence type="ECO:0000313" key="2">
    <source>
        <dbReference type="Proteomes" id="UP000293562"/>
    </source>
</evidence>
<dbReference type="OrthoDB" id="1081070at2"/>
<reference evidence="1 2" key="1">
    <citation type="submission" date="2019-02" db="EMBL/GenBank/DDBJ databases">
        <title>Genomic Encyclopedia of Type Strains, Phase IV (KMG-IV): sequencing the most valuable type-strain genomes for metagenomic binning, comparative biology and taxonomic classification.</title>
        <authorList>
            <person name="Goeker M."/>
        </authorList>
    </citation>
    <scope>NUCLEOTIDE SEQUENCE [LARGE SCALE GENOMIC DNA]</scope>
    <source>
        <strain evidence="1 2">DSM 28825</strain>
    </source>
</reference>
<dbReference type="AlphaFoldDB" id="A0A4Q7VKD1"/>
<dbReference type="Pfam" id="PF03382">
    <property type="entry name" value="DUF285"/>
    <property type="match status" value="1"/>
</dbReference>
<sequence>MKQIIFISLLIAVLFSACKKKNEYSDQKEITSFTFEELTPNVAATINETDGTITAELPFGTNIKTLIPTIIISTRAKVSPASNVATDFTKPVNYTVTAEDGTTKTYVFTVTLGANDEKTISSFTFEELSPIVSATINETNATISAKVPFDTDVTTLTPTIIISANATINPESNTAKDFTKPVTYTLTAEDGTTKTYIVTVILGANDEKAISSFIFEGLNPKVSATIDETGSTITAKVPMGTNLTLTPIIAISENATISPASGTAIDFTKPVNYTVTAEDGTTKTYVINVIETIPFISVWKTTKANEEIELPLVDDGVYDFTVNWGDGRSDYITDWNASEKSHSYIKVGEYTVSITGQIEGFSFYDSGINGTPNAIIDITQWGEEFRFGNKGAYFKDCFNLTGFSATNTPNLEGTLNMSYMFFYAKKFNGDISNWDVSNITDMNWMFYQADAFNKDISNWDVSNVTDMSVMFAYTSAFNQDISNWDVSAVTDMSYMFSKASVFNQDLSNWNVSAVIDMQGMFSEASAFNKDLSSWDVSTVTNMYRMFMKASAFNQDISNWDVAGVTDMSAMFSYATIFNQDISNWDVSAVTTMESMFSGASVFNQNLNEWNISAVTNTSFMFIDASAFNGDISSWDVSAIKSMSYMFYEASAFNQDLSSWDVSQVTNSDHFDVGASAWTNSAWKPNFP</sequence>
<name>A0A4Q7VKD1_9BACT</name>
<dbReference type="PROSITE" id="PS51257">
    <property type="entry name" value="PROKAR_LIPOPROTEIN"/>
    <property type="match status" value="1"/>
</dbReference>
<accession>A0A4Q7VKD1</accession>
<dbReference type="Proteomes" id="UP000293562">
    <property type="component" value="Unassembled WGS sequence"/>
</dbReference>
<dbReference type="EMBL" id="SHKN01000001">
    <property type="protein sequence ID" value="RZT96527.1"/>
    <property type="molecule type" value="Genomic_DNA"/>
</dbReference>
<dbReference type="InterPro" id="IPR011889">
    <property type="entry name" value="Liste_lipo_26"/>
</dbReference>
<organism evidence="1 2">
    <name type="scientific">Ancylomarina subtilis</name>
    <dbReference type="NCBI Taxonomy" id="1639035"/>
    <lineage>
        <taxon>Bacteria</taxon>
        <taxon>Pseudomonadati</taxon>
        <taxon>Bacteroidota</taxon>
        <taxon>Bacteroidia</taxon>
        <taxon>Marinilabiliales</taxon>
        <taxon>Marinifilaceae</taxon>
        <taxon>Ancylomarina</taxon>
    </lineage>
</organism>